<dbReference type="InterPro" id="IPR008978">
    <property type="entry name" value="HSP20-like_chaperone"/>
</dbReference>
<dbReference type="RefSeq" id="XP_022932486.1">
    <property type="nucleotide sequence ID" value="XM_023076718.1"/>
</dbReference>
<evidence type="ECO:0000256" key="3">
    <source>
        <dbReference type="RuleBase" id="RU003616"/>
    </source>
</evidence>
<evidence type="ECO:0000256" key="4">
    <source>
        <dbReference type="SAM" id="SignalP"/>
    </source>
</evidence>
<keyword evidence="4" id="KW-0732">Signal</keyword>
<dbReference type="Pfam" id="PF00011">
    <property type="entry name" value="HSP20"/>
    <property type="match status" value="1"/>
</dbReference>
<organism evidence="6 7">
    <name type="scientific">Cucurbita moschata</name>
    <name type="common">Winter crookneck squash</name>
    <name type="synonym">Cucurbita pepo var. moschata</name>
    <dbReference type="NCBI Taxonomy" id="3662"/>
    <lineage>
        <taxon>Eukaryota</taxon>
        <taxon>Viridiplantae</taxon>
        <taxon>Streptophyta</taxon>
        <taxon>Embryophyta</taxon>
        <taxon>Tracheophyta</taxon>
        <taxon>Spermatophyta</taxon>
        <taxon>Magnoliopsida</taxon>
        <taxon>eudicotyledons</taxon>
        <taxon>Gunneridae</taxon>
        <taxon>Pentapetalae</taxon>
        <taxon>rosids</taxon>
        <taxon>fabids</taxon>
        <taxon>Cucurbitales</taxon>
        <taxon>Cucurbitaceae</taxon>
        <taxon>Cucurbiteae</taxon>
        <taxon>Cucurbita</taxon>
    </lineage>
</organism>
<dbReference type="AlphaFoldDB" id="A0A6J1EWH4"/>
<evidence type="ECO:0000313" key="7">
    <source>
        <dbReference type="RefSeq" id="XP_022932486.1"/>
    </source>
</evidence>
<dbReference type="Gene3D" id="2.60.40.790">
    <property type="match status" value="1"/>
</dbReference>
<dbReference type="GeneID" id="111438890"/>
<feature type="chain" id="PRO_5026938933" evidence="4">
    <location>
        <begin position="26"/>
        <end position="182"/>
    </location>
</feature>
<dbReference type="PANTHER" id="PTHR11527">
    <property type="entry name" value="HEAT-SHOCK PROTEIN 20 FAMILY MEMBER"/>
    <property type="match status" value="1"/>
</dbReference>
<accession>A0A6J1EWH4</accession>
<name>A0A6J1EWH4_CUCMO</name>
<evidence type="ECO:0000259" key="5">
    <source>
        <dbReference type="PROSITE" id="PS01031"/>
    </source>
</evidence>
<evidence type="ECO:0000256" key="2">
    <source>
        <dbReference type="PROSITE-ProRule" id="PRU00285"/>
    </source>
</evidence>
<comment type="similarity">
    <text evidence="2 3">Belongs to the small heat shock protein (HSP20) family.</text>
</comment>
<dbReference type="CDD" id="cd06472">
    <property type="entry name" value="ACD_ScHsp26_like"/>
    <property type="match status" value="1"/>
</dbReference>
<sequence>MEPSKAKKAALLMFTLLLLTSSTASLLPFSDPFGILEQTPFSFQNENRDALQHPLQPTRVDWKETPERHVIMLDVPGLKKGELNIELDDENRVIKVMGERKREDQKQSDHWHRIERSYGKFWRQFGVPRNADMESVRARLENGVLTLTLSKVSPEKVKDPKVVSIEEPRAELTKSGGAKQEL</sequence>
<reference evidence="7" key="1">
    <citation type="submission" date="2025-08" db="UniProtKB">
        <authorList>
            <consortium name="RefSeq"/>
        </authorList>
    </citation>
    <scope>IDENTIFICATION</scope>
    <source>
        <tissue evidence="7">Young leaves</tissue>
    </source>
</reference>
<gene>
    <name evidence="7" type="primary">LOC111438890</name>
</gene>
<feature type="signal peptide" evidence="4">
    <location>
        <begin position="1"/>
        <end position="25"/>
    </location>
</feature>
<dbReference type="PROSITE" id="PS01031">
    <property type="entry name" value="SHSP"/>
    <property type="match status" value="1"/>
</dbReference>
<proteinExistence type="inferred from homology"/>
<dbReference type="SUPFAM" id="SSF49764">
    <property type="entry name" value="HSP20-like chaperones"/>
    <property type="match status" value="1"/>
</dbReference>
<evidence type="ECO:0000313" key="6">
    <source>
        <dbReference type="Proteomes" id="UP000504609"/>
    </source>
</evidence>
<feature type="domain" description="SHSP" evidence="5">
    <location>
        <begin position="50"/>
        <end position="168"/>
    </location>
</feature>
<keyword evidence="1" id="KW-0346">Stress response</keyword>
<protein>
    <submittedName>
        <fullName evidence="7">22.0 kDa class IV heat shock protein-like</fullName>
    </submittedName>
</protein>
<keyword evidence="6" id="KW-1185">Reference proteome</keyword>
<dbReference type="Proteomes" id="UP000504609">
    <property type="component" value="Unplaced"/>
</dbReference>
<evidence type="ECO:0000256" key="1">
    <source>
        <dbReference type="ARBA" id="ARBA00023016"/>
    </source>
</evidence>
<dbReference type="InterPro" id="IPR031107">
    <property type="entry name" value="Small_HSP"/>
</dbReference>
<dbReference type="InterPro" id="IPR002068">
    <property type="entry name" value="A-crystallin/Hsp20_dom"/>
</dbReference>
<dbReference type="KEGG" id="cmos:111438890"/>